<dbReference type="PANTHER" id="PTHR43246">
    <property type="entry name" value="PEPTIDYL-PROLYL CIS-TRANS ISOMERASE CYP38, CHLOROPLASTIC"/>
    <property type="match status" value="1"/>
</dbReference>
<dbReference type="GO" id="GO:0003755">
    <property type="term" value="F:peptidyl-prolyl cis-trans isomerase activity"/>
    <property type="evidence" value="ECO:0007669"/>
    <property type="project" value="UniProtKB-KW"/>
</dbReference>
<dbReference type="InterPro" id="IPR044665">
    <property type="entry name" value="E_coli_cyclophilin_A-like"/>
</dbReference>
<evidence type="ECO:0000256" key="4">
    <source>
        <dbReference type="SAM" id="SignalP"/>
    </source>
</evidence>
<dbReference type="EMBL" id="JRLY01000011">
    <property type="protein sequence ID" value="KGO92209.1"/>
    <property type="molecule type" value="Genomic_DNA"/>
</dbReference>
<protein>
    <recommendedName>
        <fullName evidence="1">peptidylprolyl isomerase</fullName>
        <ecNumber evidence="1">5.2.1.8</ecNumber>
    </recommendedName>
</protein>
<evidence type="ECO:0000256" key="1">
    <source>
        <dbReference type="ARBA" id="ARBA00013194"/>
    </source>
</evidence>
<evidence type="ECO:0000259" key="5">
    <source>
        <dbReference type="PROSITE" id="PS50072"/>
    </source>
</evidence>
<dbReference type="RefSeq" id="WP_035738743.1">
    <property type="nucleotide sequence ID" value="NZ_AUGP01000025.1"/>
</dbReference>
<dbReference type="InterPro" id="IPR002130">
    <property type="entry name" value="Cyclophilin-type_PPIase_dom"/>
</dbReference>
<feature type="domain" description="PPIase cyclophilin-type" evidence="5">
    <location>
        <begin position="43"/>
        <end position="185"/>
    </location>
</feature>
<accession>A0A0A2MIW2</accession>
<keyword evidence="2" id="KW-0697">Rotamase</keyword>
<dbReference type="EC" id="5.2.1.8" evidence="1"/>
<sequence>MQTSKIIFILLCLVFLGCKDSKTQAANNPAPSVFTATFETTKGQFDIEVKKEWSPAAADRLYNLIKGGYYDNTLFYRVVPNFVAQFGTTDMQKINAWKKIKVPDEAVRYSNKKGTVTFARMGKESRGFDLFINLRDNPELDTLNFEGVKGYPAFGNVTKGMDVVQKLYSGYGESTMQDVHIFSKPRVFSSTYPELDRIVEAYITSEK</sequence>
<dbReference type="InterPro" id="IPR029000">
    <property type="entry name" value="Cyclophilin-like_dom_sf"/>
</dbReference>
<dbReference type="Pfam" id="PF00160">
    <property type="entry name" value="Pro_isomerase"/>
    <property type="match status" value="1"/>
</dbReference>
<dbReference type="PROSITE" id="PS51257">
    <property type="entry name" value="PROKAR_LIPOPROTEIN"/>
    <property type="match status" value="1"/>
</dbReference>
<evidence type="ECO:0000256" key="2">
    <source>
        <dbReference type="ARBA" id="ARBA00023110"/>
    </source>
</evidence>
<organism evidence="6 7">
    <name type="scientific">Flavobacterium subsaxonicum WB 4.1-42 = DSM 21790</name>
    <dbReference type="NCBI Taxonomy" id="1121898"/>
    <lineage>
        <taxon>Bacteria</taxon>
        <taxon>Pseudomonadati</taxon>
        <taxon>Bacteroidota</taxon>
        <taxon>Flavobacteriia</taxon>
        <taxon>Flavobacteriales</taxon>
        <taxon>Flavobacteriaceae</taxon>
        <taxon>Flavobacterium</taxon>
    </lineage>
</organism>
<gene>
    <name evidence="6" type="ORF">Q766_13690</name>
</gene>
<comment type="caution">
    <text evidence="6">The sequence shown here is derived from an EMBL/GenBank/DDBJ whole genome shotgun (WGS) entry which is preliminary data.</text>
</comment>
<dbReference type="SUPFAM" id="SSF50891">
    <property type="entry name" value="Cyclophilin-like"/>
    <property type="match status" value="1"/>
</dbReference>
<name>A0A0A2MIW2_9FLAO</name>
<evidence type="ECO:0000256" key="3">
    <source>
        <dbReference type="ARBA" id="ARBA00023235"/>
    </source>
</evidence>
<dbReference type="Gene3D" id="2.40.100.10">
    <property type="entry name" value="Cyclophilin-like"/>
    <property type="match status" value="1"/>
</dbReference>
<evidence type="ECO:0000313" key="6">
    <source>
        <dbReference type="EMBL" id="KGO92209.1"/>
    </source>
</evidence>
<proteinExistence type="predicted"/>
<keyword evidence="4" id="KW-0732">Signal</keyword>
<dbReference type="eggNOG" id="COG0652">
    <property type="taxonomic scope" value="Bacteria"/>
</dbReference>
<dbReference type="AlphaFoldDB" id="A0A0A2MIW2"/>
<dbReference type="PROSITE" id="PS50072">
    <property type="entry name" value="CSA_PPIASE_2"/>
    <property type="match status" value="1"/>
</dbReference>
<evidence type="ECO:0000313" key="7">
    <source>
        <dbReference type="Proteomes" id="UP000030111"/>
    </source>
</evidence>
<dbReference type="Proteomes" id="UP000030111">
    <property type="component" value="Unassembled WGS sequence"/>
</dbReference>
<keyword evidence="7" id="KW-1185">Reference proteome</keyword>
<dbReference type="OrthoDB" id="9807797at2"/>
<reference evidence="6 7" key="1">
    <citation type="submission" date="2013-09" db="EMBL/GenBank/DDBJ databases">
        <authorList>
            <person name="Zeng Z."/>
            <person name="Chen C."/>
        </authorList>
    </citation>
    <scope>NUCLEOTIDE SEQUENCE [LARGE SCALE GENOMIC DNA]</scope>
    <source>
        <strain evidence="6 7">WB 4.1-42</strain>
    </source>
</reference>
<keyword evidence="3" id="KW-0413">Isomerase</keyword>
<feature type="signal peptide" evidence="4">
    <location>
        <begin position="1"/>
        <end position="25"/>
    </location>
</feature>
<feature type="chain" id="PRO_5001992412" description="peptidylprolyl isomerase" evidence="4">
    <location>
        <begin position="26"/>
        <end position="207"/>
    </location>
</feature>
<dbReference type="STRING" id="1121898.GCA_000422725_02911"/>